<dbReference type="AlphaFoldDB" id="A0A7T8GZ84"/>
<reference evidence="2" key="1">
    <citation type="submission" date="2021-01" db="EMBL/GenBank/DDBJ databases">
        <title>Caligus Genome Assembly.</title>
        <authorList>
            <person name="Gallardo-Escarate C."/>
        </authorList>
    </citation>
    <scope>NUCLEOTIDE SEQUENCE [LARGE SCALE GENOMIC DNA]</scope>
</reference>
<organism evidence="1 2">
    <name type="scientific">Caligus rogercresseyi</name>
    <name type="common">Sea louse</name>
    <dbReference type="NCBI Taxonomy" id="217165"/>
    <lineage>
        <taxon>Eukaryota</taxon>
        <taxon>Metazoa</taxon>
        <taxon>Ecdysozoa</taxon>
        <taxon>Arthropoda</taxon>
        <taxon>Crustacea</taxon>
        <taxon>Multicrustacea</taxon>
        <taxon>Hexanauplia</taxon>
        <taxon>Copepoda</taxon>
        <taxon>Siphonostomatoida</taxon>
        <taxon>Caligidae</taxon>
        <taxon>Caligus</taxon>
    </lineage>
</organism>
<evidence type="ECO:0000313" key="1">
    <source>
        <dbReference type="EMBL" id="QQP40246.1"/>
    </source>
</evidence>
<gene>
    <name evidence="1" type="ORF">FKW44_014230</name>
</gene>
<sequence length="87" mass="9498">MKLWTFTSKSLSATFKGSSSDSSLGIFFFFSLFSGKATSTSISSLSISPFHEPVCSFLHTTEVPHTFLKLILWSHLPNNVQSGGPSH</sequence>
<name>A0A7T8GZ84_CALRO</name>
<proteinExistence type="predicted"/>
<evidence type="ECO:0000313" key="2">
    <source>
        <dbReference type="Proteomes" id="UP000595437"/>
    </source>
</evidence>
<dbReference type="Proteomes" id="UP000595437">
    <property type="component" value="Chromosome 9"/>
</dbReference>
<protein>
    <submittedName>
        <fullName evidence="1">Uncharacterized protein</fullName>
    </submittedName>
</protein>
<keyword evidence="2" id="KW-1185">Reference proteome</keyword>
<accession>A0A7T8GZ84</accession>
<dbReference type="EMBL" id="CP045898">
    <property type="protein sequence ID" value="QQP40246.1"/>
    <property type="molecule type" value="Genomic_DNA"/>
</dbReference>